<dbReference type="InterPro" id="IPR012479">
    <property type="entry name" value="SAP30BP"/>
</dbReference>
<dbReference type="Proteomes" id="UP000800200">
    <property type="component" value="Unassembled WGS sequence"/>
</dbReference>
<feature type="compositionally biased region" description="Pro residues" evidence="1">
    <location>
        <begin position="114"/>
        <end position="126"/>
    </location>
</feature>
<reference evidence="2" key="1">
    <citation type="journal article" date="2020" name="Stud. Mycol.">
        <title>101 Dothideomycetes genomes: a test case for predicting lifestyles and emergence of pathogens.</title>
        <authorList>
            <person name="Haridas S."/>
            <person name="Albert R."/>
            <person name="Binder M."/>
            <person name="Bloem J."/>
            <person name="Labutti K."/>
            <person name="Salamov A."/>
            <person name="Andreopoulos B."/>
            <person name="Baker S."/>
            <person name="Barry K."/>
            <person name="Bills G."/>
            <person name="Bluhm B."/>
            <person name="Cannon C."/>
            <person name="Castanera R."/>
            <person name="Culley D."/>
            <person name="Daum C."/>
            <person name="Ezra D."/>
            <person name="Gonzalez J."/>
            <person name="Henrissat B."/>
            <person name="Kuo A."/>
            <person name="Liang C."/>
            <person name="Lipzen A."/>
            <person name="Lutzoni F."/>
            <person name="Magnuson J."/>
            <person name="Mondo S."/>
            <person name="Nolan M."/>
            <person name="Ohm R."/>
            <person name="Pangilinan J."/>
            <person name="Park H.-J."/>
            <person name="Ramirez L."/>
            <person name="Alfaro M."/>
            <person name="Sun H."/>
            <person name="Tritt A."/>
            <person name="Yoshinaga Y."/>
            <person name="Zwiers L.-H."/>
            <person name="Turgeon B."/>
            <person name="Goodwin S."/>
            <person name="Spatafora J."/>
            <person name="Crous P."/>
            <person name="Grigoriev I."/>
        </authorList>
    </citation>
    <scope>NUCLEOTIDE SEQUENCE</scope>
    <source>
        <strain evidence="2">CBS 207.26</strain>
    </source>
</reference>
<proteinExistence type="predicted"/>
<keyword evidence="3" id="KW-1185">Reference proteome</keyword>
<feature type="region of interest" description="Disordered" evidence="1">
    <location>
        <begin position="1"/>
        <end position="129"/>
    </location>
</feature>
<feature type="compositionally biased region" description="Polar residues" evidence="1">
    <location>
        <begin position="18"/>
        <end position="28"/>
    </location>
</feature>
<evidence type="ECO:0000313" key="3">
    <source>
        <dbReference type="Proteomes" id="UP000800200"/>
    </source>
</evidence>
<feature type="region of interest" description="Disordered" evidence="1">
    <location>
        <begin position="221"/>
        <end position="306"/>
    </location>
</feature>
<name>A0A6A6DG98_9PEZI</name>
<dbReference type="EMBL" id="ML994674">
    <property type="protein sequence ID" value="KAF2178497.1"/>
    <property type="molecule type" value="Genomic_DNA"/>
</dbReference>
<organism evidence="2 3">
    <name type="scientific">Zopfia rhizophila CBS 207.26</name>
    <dbReference type="NCBI Taxonomy" id="1314779"/>
    <lineage>
        <taxon>Eukaryota</taxon>
        <taxon>Fungi</taxon>
        <taxon>Dikarya</taxon>
        <taxon>Ascomycota</taxon>
        <taxon>Pezizomycotina</taxon>
        <taxon>Dothideomycetes</taxon>
        <taxon>Dothideomycetes incertae sedis</taxon>
        <taxon>Zopfiaceae</taxon>
        <taxon>Zopfia</taxon>
    </lineage>
</organism>
<feature type="compositionally biased region" description="Polar residues" evidence="1">
    <location>
        <begin position="90"/>
        <end position="109"/>
    </location>
</feature>
<dbReference type="GO" id="GO:0005634">
    <property type="term" value="C:nucleus"/>
    <property type="evidence" value="ECO:0007669"/>
    <property type="project" value="TreeGrafter"/>
</dbReference>
<feature type="compositionally biased region" description="Basic and acidic residues" evidence="1">
    <location>
        <begin position="267"/>
        <end position="285"/>
    </location>
</feature>
<dbReference type="AlphaFoldDB" id="A0A6A6DG98"/>
<dbReference type="PANTHER" id="PTHR13464">
    <property type="entry name" value="TRANSCRIPTIONAL REGULATOR PROTEIN HCNGP"/>
    <property type="match status" value="1"/>
</dbReference>
<evidence type="ECO:0008006" key="4">
    <source>
        <dbReference type="Google" id="ProtNLM"/>
    </source>
</evidence>
<dbReference type="GO" id="GO:0006355">
    <property type="term" value="P:regulation of DNA-templated transcription"/>
    <property type="evidence" value="ECO:0007669"/>
    <property type="project" value="InterPro"/>
</dbReference>
<protein>
    <recommendedName>
        <fullName evidence="4">HCNGP-domain-containing protein</fullName>
    </recommendedName>
</protein>
<feature type="compositionally biased region" description="Polar residues" evidence="1">
    <location>
        <begin position="229"/>
        <end position="238"/>
    </location>
</feature>
<dbReference type="PANTHER" id="PTHR13464:SF0">
    <property type="entry name" value="SAP30-BINDING PROTEIN"/>
    <property type="match status" value="1"/>
</dbReference>
<sequence>MLGINYESSDDEEVAAPTKTQANISNEKTPAKPSDATTLDVGPTAKSALESSNRHHEEPPTSTGPAIGPALGPSVTSPPPVSLPTDDVATPQSPYTSTRSAIQNLTLPTVPNFDIPPSPPGSPPPSSTKKFAQFLELKKKGVHFNQRLESSTALRNPSHLQKLMDFAGIRAEEQYTSTLPKDIAVPAVFPEWAYVEQLTASQKQITKAREEHQARVQREAIEFVPATGSGVSSKTGTPSARGPRSSAAERVMAGLGREKSGSPYSQDRSKRKELEHRGGRNDHSRSRWRSRSRSPKRKRSRSRDRR</sequence>
<dbReference type="Pfam" id="PF07818">
    <property type="entry name" value="HCNGP"/>
    <property type="match status" value="1"/>
</dbReference>
<evidence type="ECO:0000313" key="2">
    <source>
        <dbReference type="EMBL" id="KAF2178497.1"/>
    </source>
</evidence>
<accession>A0A6A6DG98</accession>
<dbReference type="OrthoDB" id="1714508at2759"/>
<evidence type="ECO:0000256" key="1">
    <source>
        <dbReference type="SAM" id="MobiDB-lite"/>
    </source>
</evidence>
<feature type="compositionally biased region" description="Basic residues" evidence="1">
    <location>
        <begin position="286"/>
        <end position="306"/>
    </location>
</feature>
<gene>
    <name evidence="2" type="ORF">K469DRAFT_754364</name>
</gene>